<protein>
    <submittedName>
        <fullName evidence="1">Uncharacterized protein</fullName>
    </submittedName>
</protein>
<reference evidence="1" key="2">
    <citation type="submission" date="2020-11" db="EMBL/GenBank/DDBJ databases">
        <authorList>
            <person name="McCartney M.A."/>
            <person name="Auch B."/>
            <person name="Kono T."/>
            <person name="Mallez S."/>
            <person name="Becker A."/>
            <person name="Gohl D.M."/>
            <person name="Silverstein K.A.T."/>
            <person name="Koren S."/>
            <person name="Bechman K.B."/>
            <person name="Herman A."/>
            <person name="Abrahante J.E."/>
            <person name="Garbe J."/>
        </authorList>
    </citation>
    <scope>NUCLEOTIDE SEQUENCE</scope>
    <source>
        <strain evidence="1">Duluth1</strain>
        <tissue evidence="1">Whole animal</tissue>
    </source>
</reference>
<evidence type="ECO:0000313" key="1">
    <source>
        <dbReference type="EMBL" id="KAH3828799.1"/>
    </source>
</evidence>
<keyword evidence="2" id="KW-1185">Reference proteome</keyword>
<comment type="caution">
    <text evidence="1">The sequence shown here is derived from an EMBL/GenBank/DDBJ whole genome shotgun (WGS) entry which is preliminary data.</text>
</comment>
<organism evidence="1 2">
    <name type="scientific">Dreissena polymorpha</name>
    <name type="common">Zebra mussel</name>
    <name type="synonym">Mytilus polymorpha</name>
    <dbReference type="NCBI Taxonomy" id="45954"/>
    <lineage>
        <taxon>Eukaryota</taxon>
        <taxon>Metazoa</taxon>
        <taxon>Spiralia</taxon>
        <taxon>Lophotrochozoa</taxon>
        <taxon>Mollusca</taxon>
        <taxon>Bivalvia</taxon>
        <taxon>Autobranchia</taxon>
        <taxon>Heteroconchia</taxon>
        <taxon>Euheterodonta</taxon>
        <taxon>Imparidentia</taxon>
        <taxon>Neoheterodontei</taxon>
        <taxon>Myida</taxon>
        <taxon>Dreissenoidea</taxon>
        <taxon>Dreissenidae</taxon>
        <taxon>Dreissena</taxon>
    </lineage>
</organism>
<gene>
    <name evidence="1" type="ORF">DPMN_130782</name>
</gene>
<accession>A0A9D4JZG7</accession>
<name>A0A9D4JZG7_DREPO</name>
<evidence type="ECO:0000313" key="2">
    <source>
        <dbReference type="Proteomes" id="UP000828390"/>
    </source>
</evidence>
<dbReference type="EMBL" id="JAIWYP010000005">
    <property type="protein sequence ID" value="KAH3828799.1"/>
    <property type="molecule type" value="Genomic_DNA"/>
</dbReference>
<dbReference type="AlphaFoldDB" id="A0A9D4JZG7"/>
<proteinExistence type="predicted"/>
<dbReference type="Proteomes" id="UP000828390">
    <property type="component" value="Unassembled WGS sequence"/>
</dbReference>
<sequence>MFSQTVKDKHEKPRHKFSCLWTLYGCNTDHPGCCHRPAWSPINMAVLNFPKLQCWSSRASKTFLDF</sequence>
<reference evidence="1" key="1">
    <citation type="journal article" date="2019" name="bioRxiv">
        <title>The Genome of the Zebra Mussel, Dreissena polymorpha: A Resource for Invasive Species Research.</title>
        <authorList>
            <person name="McCartney M.A."/>
            <person name="Auch B."/>
            <person name="Kono T."/>
            <person name="Mallez S."/>
            <person name="Zhang Y."/>
            <person name="Obille A."/>
            <person name="Becker A."/>
            <person name="Abrahante J.E."/>
            <person name="Garbe J."/>
            <person name="Badalamenti J.P."/>
            <person name="Herman A."/>
            <person name="Mangelson H."/>
            <person name="Liachko I."/>
            <person name="Sullivan S."/>
            <person name="Sone E.D."/>
            <person name="Koren S."/>
            <person name="Silverstein K.A.T."/>
            <person name="Beckman K.B."/>
            <person name="Gohl D.M."/>
        </authorList>
    </citation>
    <scope>NUCLEOTIDE SEQUENCE</scope>
    <source>
        <strain evidence="1">Duluth1</strain>
        <tissue evidence="1">Whole animal</tissue>
    </source>
</reference>